<protein>
    <submittedName>
        <fullName evidence="2">Uncharacterized protein</fullName>
    </submittedName>
</protein>
<dbReference type="InterPro" id="IPR046576">
    <property type="entry name" value="DUF6636"/>
</dbReference>
<reference evidence="2 3" key="1">
    <citation type="journal article" date="2019" name="ACS Chem. Biol.">
        <title>Identification and Mobilization of a Cryptic Antibiotic Biosynthesis Gene Locus from a Human-Pathogenic Nocardia Isolate.</title>
        <authorList>
            <person name="Herisse M."/>
            <person name="Ishida K."/>
            <person name="Porter J.L."/>
            <person name="Howden B."/>
            <person name="Hertweck C."/>
            <person name="Stinear T.P."/>
            <person name="Pidot S.J."/>
        </authorList>
    </citation>
    <scope>NUCLEOTIDE SEQUENCE [LARGE SCALE GENOMIC DNA]</scope>
    <source>
        <strain evidence="2 3">AUSMDU00012717</strain>
    </source>
</reference>
<gene>
    <name evidence="2" type="ORF">F5544_19500</name>
</gene>
<dbReference type="PROSITE" id="PS51257">
    <property type="entry name" value="PROKAR_LIPOPROTEIN"/>
    <property type="match status" value="1"/>
</dbReference>
<evidence type="ECO:0000313" key="2">
    <source>
        <dbReference type="EMBL" id="QIS11768.1"/>
    </source>
</evidence>
<evidence type="ECO:0000313" key="3">
    <source>
        <dbReference type="Proteomes" id="UP000503540"/>
    </source>
</evidence>
<name>A0A6G9YF03_9NOCA</name>
<keyword evidence="1" id="KW-0732">Signal</keyword>
<organism evidence="2 3">
    <name type="scientific">Nocardia arthritidis</name>
    <dbReference type="NCBI Taxonomy" id="228602"/>
    <lineage>
        <taxon>Bacteria</taxon>
        <taxon>Bacillati</taxon>
        <taxon>Actinomycetota</taxon>
        <taxon>Actinomycetes</taxon>
        <taxon>Mycobacteriales</taxon>
        <taxon>Nocardiaceae</taxon>
        <taxon>Nocardia</taxon>
    </lineage>
</organism>
<dbReference type="RefSeq" id="WP_167474532.1">
    <property type="nucleotide sequence ID" value="NZ_CP046172.1"/>
</dbReference>
<accession>A0A6G9YF03</accession>
<feature type="signal peptide" evidence="1">
    <location>
        <begin position="1"/>
        <end position="20"/>
    </location>
</feature>
<dbReference type="EMBL" id="CP046172">
    <property type="protein sequence ID" value="QIS11768.1"/>
    <property type="molecule type" value="Genomic_DNA"/>
</dbReference>
<dbReference type="Proteomes" id="UP000503540">
    <property type="component" value="Chromosome"/>
</dbReference>
<dbReference type="Pfam" id="PF20341">
    <property type="entry name" value="DUF6636"/>
    <property type="match status" value="1"/>
</dbReference>
<dbReference type="KEGG" id="nah:F5544_19500"/>
<keyword evidence="3" id="KW-1185">Reference proteome</keyword>
<sequence>MSSRLAAILLAAGVAGTLIGCGSDPSSQVPATHRAVTKTVELKPDTTQPADPQRFRDATGWYFTTPSGRYACGIVEKGAGCQGPTKPLPADMADCRAEPGEPAIEVTDTAHFRCLTESTYTGPNRHILAYGATLTVNGYTCTSARNGVTCRNDRTGHGFRIARSTNELF</sequence>
<feature type="chain" id="PRO_5038414992" evidence="1">
    <location>
        <begin position="21"/>
        <end position="169"/>
    </location>
</feature>
<evidence type="ECO:0000256" key="1">
    <source>
        <dbReference type="SAM" id="SignalP"/>
    </source>
</evidence>
<dbReference type="AlphaFoldDB" id="A0A6G9YF03"/>
<proteinExistence type="predicted"/>